<dbReference type="GO" id="GO:0015774">
    <property type="term" value="P:polysaccharide transport"/>
    <property type="evidence" value="ECO:0007669"/>
    <property type="project" value="InterPro"/>
</dbReference>
<dbReference type="AlphaFoldDB" id="A0A2S0IG53"/>
<organism evidence="1 2">
    <name type="scientific">Achromobacter spanius</name>
    <dbReference type="NCBI Taxonomy" id="217203"/>
    <lineage>
        <taxon>Bacteria</taxon>
        <taxon>Pseudomonadati</taxon>
        <taxon>Pseudomonadota</taxon>
        <taxon>Betaproteobacteria</taxon>
        <taxon>Burkholderiales</taxon>
        <taxon>Alcaligenaceae</taxon>
        <taxon>Achromobacter</taxon>
    </lineage>
</organism>
<evidence type="ECO:0000313" key="1">
    <source>
        <dbReference type="EMBL" id="AVJ31005.1"/>
    </source>
</evidence>
<dbReference type="OrthoDB" id="9794206at2"/>
<reference evidence="1 2" key="1">
    <citation type="submission" date="2017-09" db="EMBL/GenBank/DDBJ databases">
        <title>Genomic, metabolic, and phenotypic characteristics of bacterial isolates from the natural microbiome of the model nematode Caenorhabditis elegans.</title>
        <authorList>
            <person name="Zimmermann J."/>
            <person name="Obeng N."/>
            <person name="Yang W."/>
            <person name="Obeng O."/>
            <person name="Kissoyan K."/>
            <person name="Pees B."/>
            <person name="Dirksen P."/>
            <person name="Hoppner M."/>
            <person name="Franke A."/>
            <person name="Rosenstiel P."/>
            <person name="Leippe M."/>
            <person name="Dierking K."/>
            <person name="Kaleta C."/>
            <person name="Schulenburg H."/>
        </authorList>
    </citation>
    <scope>NUCLEOTIDE SEQUENCE [LARGE SCALE GENOMIC DNA]</scope>
    <source>
        <strain evidence="1 2">MYb73</strain>
    </source>
</reference>
<dbReference type="Proteomes" id="UP000239477">
    <property type="component" value="Chromosome"/>
</dbReference>
<sequence>MNYTQRFLFLQGVRSPFFRRLGRALRKSGHYVRKVNFTVGDTLYWRSENAVSYRGTMDRLDAFYQCEFDQHSITDIVLFGDCRPVHRPAIELAKRRDIQVHVYEEGYFRPFWVTLQQGGVNANSSLPRDPDWYRQKAKTLPHYDNGEAFSAPFWLRAAYDVGYNFWAGLNPILHPGVKSHVPYAPATEYLGYVSRGIRVKCLARKSRRIEEKLIAEAEKHPFFLLPLQLDSDAQILHHSPFQSMTHAVKTVLESFATKAPEHSRLAVKIHPLDPGMVNYEKYVRESAKAYGISDRVFYLESGNLPALLSATRGVVTVNSTVGSSSLIHGCPTKVLGWAIYDLVGLTFQGPLDSFWKEGLPPDGKLFHNFRNAVINLTQINGGFYSSSAIEKAIRHSLPRLLRASVLDKDSAHISAPIPQMEFDSIAQDKKK</sequence>
<dbReference type="InterPro" id="IPR007833">
    <property type="entry name" value="Capsule_polysaccharide_synth"/>
</dbReference>
<dbReference type="GO" id="GO:0000271">
    <property type="term" value="P:polysaccharide biosynthetic process"/>
    <property type="evidence" value="ECO:0007669"/>
    <property type="project" value="InterPro"/>
</dbReference>
<dbReference type="EMBL" id="CP023270">
    <property type="protein sequence ID" value="AVJ31005.1"/>
    <property type="molecule type" value="Genomic_DNA"/>
</dbReference>
<accession>A0A2S0IG53</accession>
<gene>
    <name evidence="1" type="ORF">CLM73_13250</name>
</gene>
<name>A0A2S0IG53_9BURK</name>
<evidence type="ECO:0000313" key="2">
    <source>
        <dbReference type="Proteomes" id="UP000239477"/>
    </source>
</evidence>
<keyword evidence="2" id="KW-1185">Reference proteome</keyword>
<protein>
    <submittedName>
        <fullName evidence="1">Capsule biosynthesis protein CapA</fullName>
    </submittedName>
</protein>
<proteinExistence type="predicted"/>
<dbReference type="CDD" id="cd16441">
    <property type="entry name" value="beta_Kdo_transferase_KpsS"/>
    <property type="match status" value="1"/>
</dbReference>
<dbReference type="Pfam" id="PF05159">
    <property type="entry name" value="Capsule_synth"/>
    <property type="match status" value="1"/>
</dbReference>